<evidence type="ECO:0000313" key="3">
    <source>
        <dbReference type="Proteomes" id="UP000807353"/>
    </source>
</evidence>
<reference evidence="2" key="1">
    <citation type="submission" date="2020-11" db="EMBL/GenBank/DDBJ databases">
        <authorList>
            <consortium name="DOE Joint Genome Institute"/>
            <person name="Ahrendt S."/>
            <person name="Riley R."/>
            <person name="Andreopoulos W."/>
            <person name="Labutti K."/>
            <person name="Pangilinan J."/>
            <person name="Ruiz-Duenas F.J."/>
            <person name="Barrasa J.M."/>
            <person name="Sanchez-Garcia M."/>
            <person name="Camarero S."/>
            <person name="Miyauchi S."/>
            <person name="Serrano A."/>
            <person name="Linde D."/>
            <person name="Babiker R."/>
            <person name="Drula E."/>
            <person name="Ayuso-Fernandez I."/>
            <person name="Pacheco R."/>
            <person name="Padilla G."/>
            <person name="Ferreira P."/>
            <person name="Barriuso J."/>
            <person name="Kellner H."/>
            <person name="Castanera R."/>
            <person name="Alfaro M."/>
            <person name="Ramirez L."/>
            <person name="Pisabarro A.G."/>
            <person name="Kuo A."/>
            <person name="Tritt A."/>
            <person name="Lipzen A."/>
            <person name="He G."/>
            <person name="Yan M."/>
            <person name="Ng V."/>
            <person name="Cullen D."/>
            <person name="Martin F."/>
            <person name="Rosso M.-N."/>
            <person name="Henrissat B."/>
            <person name="Hibbett D."/>
            <person name="Martinez A.T."/>
            <person name="Grigoriev I.V."/>
        </authorList>
    </citation>
    <scope>NUCLEOTIDE SEQUENCE</scope>
    <source>
        <strain evidence="2">CBS 247.69</strain>
    </source>
</reference>
<evidence type="ECO:0000259" key="1">
    <source>
        <dbReference type="Pfam" id="PF00248"/>
    </source>
</evidence>
<name>A0A9P6CKU2_9AGAR</name>
<dbReference type="AlphaFoldDB" id="A0A9P6CKU2"/>
<dbReference type="SUPFAM" id="SSF51430">
    <property type="entry name" value="NAD(P)-linked oxidoreductase"/>
    <property type="match status" value="1"/>
</dbReference>
<sequence>METNHSFWNGFDTQTPGCYGLCCSGPGVWGGPVRETGLARSELCITTKYESNPVQQSIRSSLAKLGLKYVDLYLIHSPMAVGTDFESAWREFEKIKEDGLARSIGVSNYNLEQLQAIMKIARIPPAVNQIKLNPYNYAQNRALLEYSHKHGIVTEAYSSLTPITKYPGGPVNTPVKAAAKRRGATPDQIIMAWVRAKGAVIVTTSSKKTRLHEYLAAADIEPLSESEIAAIDEASARGPSGPISLQNVTKRVAICILCFALYRFYQFA</sequence>
<accession>A0A9P6CKU2</accession>
<dbReference type="InterPro" id="IPR036812">
    <property type="entry name" value="NAD(P)_OxRdtase_dom_sf"/>
</dbReference>
<gene>
    <name evidence="2" type="ORF">BDZ94DRAFT_515076</name>
</gene>
<dbReference type="InterPro" id="IPR020471">
    <property type="entry name" value="AKR"/>
</dbReference>
<dbReference type="GO" id="GO:0016491">
    <property type="term" value="F:oxidoreductase activity"/>
    <property type="evidence" value="ECO:0007669"/>
    <property type="project" value="InterPro"/>
</dbReference>
<dbReference type="Gene3D" id="3.20.20.100">
    <property type="entry name" value="NADP-dependent oxidoreductase domain"/>
    <property type="match status" value="1"/>
</dbReference>
<protein>
    <submittedName>
        <fullName evidence="2">NADP-dependent oxidoreductase domain-containing protein</fullName>
    </submittedName>
</protein>
<keyword evidence="3" id="KW-1185">Reference proteome</keyword>
<dbReference type="InterPro" id="IPR023210">
    <property type="entry name" value="NADP_OxRdtase_dom"/>
</dbReference>
<dbReference type="InterPro" id="IPR018170">
    <property type="entry name" value="Aldo/ket_reductase_CS"/>
</dbReference>
<dbReference type="EMBL" id="MU150256">
    <property type="protein sequence ID" value="KAF9464108.1"/>
    <property type="molecule type" value="Genomic_DNA"/>
</dbReference>
<feature type="domain" description="NADP-dependent oxidoreductase" evidence="1">
    <location>
        <begin position="45"/>
        <end position="235"/>
    </location>
</feature>
<evidence type="ECO:0000313" key="2">
    <source>
        <dbReference type="EMBL" id="KAF9464108.1"/>
    </source>
</evidence>
<dbReference type="PRINTS" id="PR00069">
    <property type="entry name" value="ALDKETRDTASE"/>
</dbReference>
<proteinExistence type="predicted"/>
<organism evidence="2 3">
    <name type="scientific">Collybia nuda</name>
    <dbReference type="NCBI Taxonomy" id="64659"/>
    <lineage>
        <taxon>Eukaryota</taxon>
        <taxon>Fungi</taxon>
        <taxon>Dikarya</taxon>
        <taxon>Basidiomycota</taxon>
        <taxon>Agaricomycotina</taxon>
        <taxon>Agaricomycetes</taxon>
        <taxon>Agaricomycetidae</taxon>
        <taxon>Agaricales</taxon>
        <taxon>Tricholomatineae</taxon>
        <taxon>Clitocybaceae</taxon>
        <taxon>Collybia</taxon>
    </lineage>
</organism>
<dbReference type="OrthoDB" id="416253at2759"/>
<dbReference type="Pfam" id="PF00248">
    <property type="entry name" value="Aldo_ket_red"/>
    <property type="match status" value="1"/>
</dbReference>
<comment type="caution">
    <text evidence="2">The sequence shown here is derived from an EMBL/GenBank/DDBJ whole genome shotgun (WGS) entry which is preliminary data.</text>
</comment>
<dbReference type="PROSITE" id="PS00062">
    <property type="entry name" value="ALDOKETO_REDUCTASE_2"/>
    <property type="match status" value="1"/>
</dbReference>
<dbReference type="Proteomes" id="UP000807353">
    <property type="component" value="Unassembled WGS sequence"/>
</dbReference>
<dbReference type="PANTHER" id="PTHR11732">
    <property type="entry name" value="ALDO/KETO REDUCTASE"/>
    <property type="match status" value="1"/>
</dbReference>